<feature type="domain" description="Histidine kinase" evidence="3">
    <location>
        <begin position="345"/>
        <end position="585"/>
    </location>
</feature>
<keyword evidence="5" id="KW-1185">Reference proteome</keyword>
<dbReference type="InterPro" id="IPR005467">
    <property type="entry name" value="His_kinase_dom"/>
</dbReference>
<protein>
    <recommendedName>
        <fullName evidence="3">Histidine kinase domain-containing protein</fullName>
    </recommendedName>
</protein>
<dbReference type="GO" id="GO:0004672">
    <property type="term" value="F:protein kinase activity"/>
    <property type="evidence" value="ECO:0007669"/>
    <property type="project" value="UniProtKB-ARBA"/>
</dbReference>
<evidence type="ECO:0000313" key="4">
    <source>
        <dbReference type="EMBL" id="KAG9459500.1"/>
    </source>
</evidence>
<dbReference type="Proteomes" id="UP000825729">
    <property type="component" value="Unassembled WGS sequence"/>
</dbReference>
<reference evidence="4 5" key="1">
    <citation type="submission" date="2021-07" db="EMBL/GenBank/DDBJ databases">
        <title>The Aristolochia fimbriata genome: insights into angiosperm evolution, floral development and chemical biosynthesis.</title>
        <authorList>
            <person name="Jiao Y."/>
        </authorList>
    </citation>
    <scope>NUCLEOTIDE SEQUENCE [LARGE SCALE GENOMIC DNA]</scope>
    <source>
        <strain evidence="4">IBCAS-2021</strain>
        <tissue evidence="4">Leaf</tissue>
    </source>
</reference>
<dbReference type="AlphaFoldDB" id="A0AAV7FE69"/>
<dbReference type="Gene3D" id="1.10.287.130">
    <property type="match status" value="1"/>
</dbReference>
<dbReference type="SUPFAM" id="SSF55874">
    <property type="entry name" value="ATPase domain of HSP90 chaperone/DNA topoisomerase II/histidine kinase"/>
    <property type="match status" value="1"/>
</dbReference>
<dbReference type="Pfam" id="PF01590">
    <property type="entry name" value="GAF"/>
    <property type="match status" value="1"/>
</dbReference>
<dbReference type="SUPFAM" id="SSF55781">
    <property type="entry name" value="GAF domain-like"/>
    <property type="match status" value="1"/>
</dbReference>
<proteinExistence type="predicted"/>
<keyword evidence="1" id="KW-0675">Receptor</keyword>
<feature type="transmembrane region" description="Helical" evidence="2">
    <location>
        <begin position="81"/>
        <end position="101"/>
    </location>
</feature>
<organism evidence="4 5">
    <name type="scientific">Aristolochia fimbriata</name>
    <name type="common">White veined hardy Dutchman's pipe vine</name>
    <dbReference type="NCBI Taxonomy" id="158543"/>
    <lineage>
        <taxon>Eukaryota</taxon>
        <taxon>Viridiplantae</taxon>
        <taxon>Streptophyta</taxon>
        <taxon>Embryophyta</taxon>
        <taxon>Tracheophyta</taxon>
        <taxon>Spermatophyta</taxon>
        <taxon>Magnoliopsida</taxon>
        <taxon>Magnoliidae</taxon>
        <taxon>Piperales</taxon>
        <taxon>Aristolochiaceae</taxon>
        <taxon>Aristolochia</taxon>
    </lineage>
</organism>
<dbReference type="Gene3D" id="3.30.450.40">
    <property type="match status" value="1"/>
</dbReference>
<dbReference type="InterPro" id="IPR029016">
    <property type="entry name" value="GAF-like_dom_sf"/>
</dbReference>
<evidence type="ECO:0000313" key="5">
    <source>
        <dbReference type="Proteomes" id="UP000825729"/>
    </source>
</evidence>
<feature type="transmembrane region" description="Helical" evidence="2">
    <location>
        <begin position="51"/>
        <end position="75"/>
    </location>
</feature>
<dbReference type="Pfam" id="PF02518">
    <property type="entry name" value="HATPase_c"/>
    <property type="match status" value="1"/>
</dbReference>
<comment type="caution">
    <text evidence="4">The sequence shown here is derived from an EMBL/GenBank/DDBJ whole genome shotgun (WGS) entry which is preliminary data.</text>
</comment>
<sequence>MGTCKCSEMQCFPKYQYQLDLLVVPVYFFISLSVTLLVWKFPLHCHRPVLMLLGLFTVISGITELMSLAMCTPYFKTMAAVLASVKVSSACVLLAAVFMLFRPTRELEKLRLHTHNLMRKAKEVDQVLTRLHAQKEARLRSTQMMQRVNSSLDKYDILRTVVSELGKSLDLEECSLWMPTDNGSKLLLCRTFRHQKTIGMVEHVGDSLVQQIFRSEKAIKIPTTCSLARSATVDGRLVSDEIVASRVSLPKFSFFQSNGSPEFQSDGYAVLVLMFPVESGRRWHDHEMELVDSVIQQIAVALSHASIVEESIEFHGRLKEHSFYLEMKSETAERILCLHRDFVTIMSKLMHMPLLSLSASTSLLQETTITPRQHLLVEGMSRTTHFLADLITDVSELSGIEEGSIQFTLTIFNLHSLFQEILDSVKPVAAIKKLSLSYLLEADVPDVVIGDAKRIRQVILNVVSNAIKFTTNGGVSISVSTARPDVIADLPDPISYPSWNDQSYLLQLKVEDTGCGFSPPDIPIRFAKYTGNLIKTEDSSRMQSNNGLALSLSMRIVELMGGMLTLHSKGPGRGSTATVIARLGTRDGREEAGDPECESVATQ</sequence>
<dbReference type="PANTHER" id="PTHR24423">
    <property type="entry name" value="TWO-COMPONENT SENSOR HISTIDINE KINASE"/>
    <property type="match status" value="1"/>
</dbReference>
<gene>
    <name evidence="4" type="ORF">H6P81_004008</name>
</gene>
<dbReference type="InterPro" id="IPR036890">
    <property type="entry name" value="HATPase_C_sf"/>
</dbReference>
<dbReference type="SMART" id="SM00387">
    <property type="entry name" value="HATPase_c"/>
    <property type="match status" value="1"/>
</dbReference>
<dbReference type="FunFam" id="3.30.565.10:FF:000030">
    <property type="entry name" value="Ethylene receptor 1"/>
    <property type="match status" value="1"/>
</dbReference>
<dbReference type="GO" id="GO:0038199">
    <property type="term" value="F:ethylene receptor activity"/>
    <property type="evidence" value="ECO:0007669"/>
    <property type="project" value="TreeGrafter"/>
</dbReference>
<name>A0AAV7FE69_ARIFI</name>
<dbReference type="GO" id="GO:0051740">
    <property type="term" value="F:ethylene binding"/>
    <property type="evidence" value="ECO:0007669"/>
    <property type="project" value="TreeGrafter"/>
</dbReference>
<evidence type="ECO:0000256" key="1">
    <source>
        <dbReference type="ARBA" id="ARBA00023170"/>
    </source>
</evidence>
<accession>A0AAV7FE69</accession>
<dbReference type="EMBL" id="JAINDJ010000002">
    <property type="protein sequence ID" value="KAG9459500.1"/>
    <property type="molecule type" value="Genomic_DNA"/>
</dbReference>
<dbReference type="GO" id="GO:0005789">
    <property type="term" value="C:endoplasmic reticulum membrane"/>
    <property type="evidence" value="ECO:0007669"/>
    <property type="project" value="UniProtKB-SubCell"/>
</dbReference>
<evidence type="ECO:0000259" key="3">
    <source>
        <dbReference type="PROSITE" id="PS50109"/>
    </source>
</evidence>
<dbReference type="PROSITE" id="PS50109">
    <property type="entry name" value="HIS_KIN"/>
    <property type="match status" value="1"/>
</dbReference>
<feature type="transmembrane region" description="Helical" evidence="2">
    <location>
        <begin position="22"/>
        <end position="39"/>
    </location>
</feature>
<keyword evidence="2" id="KW-1133">Transmembrane helix</keyword>
<dbReference type="InterPro" id="IPR003018">
    <property type="entry name" value="GAF"/>
</dbReference>
<dbReference type="InterPro" id="IPR003594">
    <property type="entry name" value="HATPase_dom"/>
</dbReference>
<evidence type="ECO:0000256" key="2">
    <source>
        <dbReference type="SAM" id="Phobius"/>
    </source>
</evidence>
<keyword evidence="2" id="KW-0812">Transmembrane</keyword>
<dbReference type="GO" id="GO:0046872">
    <property type="term" value="F:metal ion binding"/>
    <property type="evidence" value="ECO:0007669"/>
    <property type="project" value="UniProtKB-KW"/>
</dbReference>
<dbReference type="GO" id="GO:0005524">
    <property type="term" value="F:ATP binding"/>
    <property type="evidence" value="ECO:0007669"/>
    <property type="project" value="UniProtKB-KW"/>
</dbReference>
<keyword evidence="2" id="KW-0472">Membrane</keyword>
<dbReference type="Gene3D" id="3.30.565.10">
    <property type="entry name" value="Histidine kinase-like ATPase, C-terminal domain"/>
    <property type="match status" value="1"/>
</dbReference>
<dbReference type="PANTHER" id="PTHR24423:SF625">
    <property type="entry name" value="ETHYLENE RESPONSE SENSOR 1"/>
    <property type="match status" value="1"/>
</dbReference>